<accession>A0A0G3BH75</accession>
<evidence type="ECO:0000256" key="1">
    <source>
        <dbReference type="ARBA" id="ARBA00022491"/>
    </source>
</evidence>
<dbReference type="STRING" id="413882.AAW51_0622"/>
<evidence type="ECO:0000256" key="3">
    <source>
        <dbReference type="ARBA" id="ARBA00023125"/>
    </source>
</evidence>
<dbReference type="SUPFAM" id="SSF46689">
    <property type="entry name" value="Homeodomain-like"/>
    <property type="match status" value="1"/>
</dbReference>
<dbReference type="Proteomes" id="UP000035352">
    <property type="component" value="Chromosome"/>
</dbReference>
<dbReference type="KEGG" id="pbh:AAW51_0622"/>
<dbReference type="PRINTS" id="PR00455">
    <property type="entry name" value="HTHTETR"/>
</dbReference>
<sequence length="194" mass="21635">MPYAPEHKARTRSRIVESARRLFNRHGFEQVSIDQVMAEAGLTRGGFYHHFKSKDELYAEAVASYAARNPFAVKSAKAGERVADPRRLARTLVEMYLSDTVFDDVDQHCPLYALSTDVSRAGPEPQQAYTELIRGMTHVYRCALQGSRNADRRAKALVSLCVGGMVLARTTDDPHLRKSLRASARLEALALLEG</sequence>
<dbReference type="InterPro" id="IPR009057">
    <property type="entry name" value="Homeodomain-like_sf"/>
</dbReference>
<dbReference type="PROSITE" id="PS01081">
    <property type="entry name" value="HTH_TETR_1"/>
    <property type="match status" value="1"/>
</dbReference>
<keyword evidence="1" id="KW-0678">Repressor</keyword>
<dbReference type="Gene3D" id="1.10.357.10">
    <property type="entry name" value="Tetracycline Repressor, domain 2"/>
    <property type="match status" value="1"/>
</dbReference>
<reference evidence="7 8" key="1">
    <citation type="submission" date="2015-05" db="EMBL/GenBank/DDBJ databases">
        <authorList>
            <person name="Tang B."/>
            <person name="Yu Y."/>
        </authorList>
    </citation>
    <scope>NUCLEOTIDE SEQUENCE [LARGE SCALE GENOMIC DNA]</scope>
    <source>
        <strain evidence="7 8">DSM 7029</strain>
    </source>
</reference>
<evidence type="ECO:0000313" key="7">
    <source>
        <dbReference type="EMBL" id="AKJ27313.1"/>
    </source>
</evidence>
<dbReference type="PANTHER" id="PTHR47506">
    <property type="entry name" value="TRANSCRIPTIONAL REGULATORY PROTEIN"/>
    <property type="match status" value="1"/>
</dbReference>
<organism evidence="7 8">
    <name type="scientific">Caldimonas brevitalea</name>
    <dbReference type="NCBI Taxonomy" id="413882"/>
    <lineage>
        <taxon>Bacteria</taxon>
        <taxon>Pseudomonadati</taxon>
        <taxon>Pseudomonadota</taxon>
        <taxon>Betaproteobacteria</taxon>
        <taxon>Burkholderiales</taxon>
        <taxon>Sphaerotilaceae</taxon>
        <taxon>Caldimonas</taxon>
    </lineage>
</organism>
<evidence type="ECO:0000256" key="5">
    <source>
        <dbReference type="PROSITE-ProRule" id="PRU00335"/>
    </source>
</evidence>
<evidence type="ECO:0000313" key="8">
    <source>
        <dbReference type="Proteomes" id="UP000035352"/>
    </source>
</evidence>
<dbReference type="GO" id="GO:0003677">
    <property type="term" value="F:DNA binding"/>
    <property type="evidence" value="ECO:0007669"/>
    <property type="project" value="UniProtKB-UniRule"/>
</dbReference>
<feature type="domain" description="HTH tetR-type" evidence="6">
    <location>
        <begin position="9"/>
        <end position="69"/>
    </location>
</feature>
<dbReference type="RefSeq" id="WP_047193442.1">
    <property type="nucleotide sequence ID" value="NZ_CP011371.1"/>
</dbReference>
<dbReference type="Pfam" id="PF00440">
    <property type="entry name" value="TetR_N"/>
    <property type="match status" value="1"/>
</dbReference>
<dbReference type="PROSITE" id="PS50977">
    <property type="entry name" value="HTH_TETR_2"/>
    <property type="match status" value="1"/>
</dbReference>
<dbReference type="PANTHER" id="PTHR47506:SF7">
    <property type="entry name" value="TRANSCRIPTIONAL REGULATORY PROTEIN"/>
    <property type="match status" value="1"/>
</dbReference>
<dbReference type="SUPFAM" id="SSF48498">
    <property type="entry name" value="Tetracyclin repressor-like, C-terminal domain"/>
    <property type="match status" value="1"/>
</dbReference>
<evidence type="ECO:0000256" key="2">
    <source>
        <dbReference type="ARBA" id="ARBA00023015"/>
    </source>
</evidence>
<dbReference type="EMBL" id="CP011371">
    <property type="protein sequence ID" value="AKJ27313.1"/>
    <property type="molecule type" value="Genomic_DNA"/>
</dbReference>
<keyword evidence="3 5" id="KW-0238">DNA-binding</keyword>
<dbReference type="Gene3D" id="1.10.10.60">
    <property type="entry name" value="Homeodomain-like"/>
    <property type="match status" value="1"/>
</dbReference>
<keyword evidence="2" id="KW-0805">Transcription regulation</keyword>
<name>A0A0G3BH75_9BURK</name>
<feature type="DNA-binding region" description="H-T-H motif" evidence="5">
    <location>
        <begin position="32"/>
        <end position="51"/>
    </location>
</feature>
<keyword evidence="4" id="KW-0804">Transcription</keyword>
<dbReference type="OrthoDB" id="9798857at2"/>
<dbReference type="AlphaFoldDB" id="A0A0G3BH75"/>
<dbReference type="PATRIC" id="fig|413882.6.peg.659"/>
<keyword evidence="8" id="KW-1185">Reference proteome</keyword>
<gene>
    <name evidence="7" type="ORF">AAW51_0622</name>
</gene>
<dbReference type="InterPro" id="IPR001647">
    <property type="entry name" value="HTH_TetR"/>
</dbReference>
<proteinExistence type="predicted"/>
<dbReference type="InterPro" id="IPR036271">
    <property type="entry name" value="Tet_transcr_reg_TetR-rel_C_sf"/>
</dbReference>
<evidence type="ECO:0000259" key="6">
    <source>
        <dbReference type="PROSITE" id="PS50977"/>
    </source>
</evidence>
<protein>
    <submittedName>
        <fullName evidence="7">Transcriptional regulator, TetR family</fullName>
    </submittedName>
</protein>
<evidence type="ECO:0000256" key="4">
    <source>
        <dbReference type="ARBA" id="ARBA00023163"/>
    </source>
</evidence>
<dbReference type="InterPro" id="IPR023772">
    <property type="entry name" value="DNA-bd_HTH_TetR-type_CS"/>
</dbReference>